<gene>
    <name evidence="2" type="ORF">PENTCL1PPCAC_28725</name>
</gene>
<dbReference type="Gene3D" id="2.120.10.80">
    <property type="entry name" value="Kelch-type beta propeller"/>
    <property type="match status" value="1"/>
</dbReference>
<dbReference type="Proteomes" id="UP001432027">
    <property type="component" value="Unassembled WGS sequence"/>
</dbReference>
<dbReference type="EMBL" id="BTSX01000006">
    <property type="protein sequence ID" value="GMT06551.1"/>
    <property type="molecule type" value="Genomic_DNA"/>
</dbReference>
<sequence length="484" mass="55960">EIAVMASHVTRAMWSEYETYGRKFELDVSLAFAIKDWVYFMHTDKSRQLLHRFHIHNYTLTKVLMEFHDTFVPNIDKDSRLDPIVYQNAVYLWSSIGMCRGAFELDGVFHWRSVNTDGETPSPSSIDSFMASVVDSGRKTGGQPVFRQVVVIDEKIVLYELDMEKFEWTNRYATMPEEIVEAIKSSKTRTHSTLIGRKWHVLIEDDSESAAAKHLVLDIDTNRWEEVIAKQNSSLSSIGQHNIFASDSCLLLHGIDKVTDKHVLHQYTENSEEWTEVPVNYSPAMEKVSPSYWNVVTVGRRHFFIGGRDIRREFSHVTLLAVLETDERQFNSRSADTLGGQLIRDRNYDAVIPDLIDPKSTSESSEMSYDEDSDCEHEPRMKKKKATNEDDDEEKEDELFQYRDSKERDEVEDMLRTMHQTVNLLLKCECESFRDDIKQLKAAVASLKGGDVKEEEEEEEVDDEDEEESVDERDEDDSEDGSED</sequence>
<feature type="region of interest" description="Disordered" evidence="1">
    <location>
        <begin position="445"/>
        <end position="484"/>
    </location>
</feature>
<feature type="non-terminal residue" evidence="2">
    <location>
        <position position="1"/>
    </location>
</feature>
<reference evidence="2" key="1">
    <citation type="submission" date="2023-10" db="EMBL/GenBank/DDBJ databases">
        <title>Genome assembly of Pristionchus species.</title>
        <authorList>
            <person name="Yoshida K."/>
            <person name="Sommer R.J."/>
        </authorList>
    </citation>
    <scope>NUCLEOTIDE SEQUENCE</scope>
    <source>
        <strain evidence="2">RS0144</strain>
    </source>
</reference>
<protein>
    <submittedName>
        <fullName evidence="2">Uncharacterized protein</fullName>
    </submittedName>
</protein>
<feature type="region of interest" description="Disordered" evidence="1">
    <location>
        <begin position="354"/>
        <end position="408"/>
    </location>
</feature>
<proteinExistence type="predicted"/>
<comment type="caution">
    <text evidence="2">The sequence shown here is derived from an EMBL/GenBank/DDBJ whole genome shotgun (WGS) entry which is preliminary data.</text>
</comment>
<dbReference type="SUPFAM" id="SSF117281">
    <property type="entry name" value="Kelch motif"/>
    <property type="match status" value="1"/>
</dbReference>
<feature type="compositionally biased region" description="Basic and acidic residues" evidence="1">
    <location>
        <begin position="398"/>
        <end position="408"/>
    </location>
</feature>
<dbReference type="AlphaFoldDB" id="A0AAV5UHL1"/>
<organism evidence="2 3">
    <name type="scientific">Pristionchus entomophagus</name>
    <dbReference type="NCBI Taxonomy" id="358040"/>
    <lineage>
        <taxon>Eukaryota</taxon>
        <taxon>Metazoa</taxon>
        <taxon>Ecdysozoa</taxon>
        <taxon>Nematoda</taxon>
        <taxon>Chromadorea</taxon>
        <taxon>Rhabditida</taxon>
        <taxon>Rhabditina</taxon>
        <taxon>Diplogasteromorpha</taxon>
        <taxon>Diplogasteroidea</taxon>
        <taxon>Neodiplogasteridae</taxon>
        <taxon>Pristionchus</taxon>
    </lineage>
</organism>
<keyword evidence="3" id="KW-1185">Reference proteome</keyword>
<dbReference type="InterPro" id="IPR015915">
    <property type="entry name" value="Kelch-typ_b-propeller"/>
</dbReference>
<feature type="compositionally biased region" description="Low complexity" evidence="1">
    <location>
        <begin position="358"/>
        <end position="367"/>
    </location>
</feature>
<evidence type="ECO:0000313" key="3">
    <source>
        <dbReference type="Proteomes" id="UP001432027"/>
    </source>
</evidence>
<name>A0AAV5UHL1_9BILA</name>
<evidence type="ECO:0000313" key="2">
    <source>
        <dbReference type="EMBL" id="GMT06551.1"/>
    </source>
</evidence>
<accession>A0AAV5UHL1</accession>
<evidence type="ECO:0000256" key="1">
    <source>
        <dbReference type="SAM" id="MobiDB-lite"/>
    </source>
</evidence>
<feature type="compositionally biased region" description="Acidic residues" evidence="1">
    <location>
        <begin position="453"/>
        <end position="484"/>
    </location>
</feature>